<feature type="domain" description="Ferritin-like diiron" evidence="7">
    <location>
        <begin position="4"/>
        <end position="147"/>
    </location>
</feature>
<protein>
    <submittedName>
        <fullName evidence="8">Rubrerythrin</fullName>
    </submittedName>
</protein>
<evidence type="ECO:0000256" key="4">
    <source>
        <dbReference type="ARBA" id="ARBA00022982"/>
    </source>
</evidence>
<comment type="caution">
    <text evidence="8">The sequence shown here is derived from an EMBL/GenBank/DDBJ whole genome shotgun (WGS) entry which is preliminary data.</text>
</comment>
<dbReference type="FunFam" id="2.20.28.10:FF:000018">
    <property type="entry name" value="Rubrerythrin"/>
    <property type="match status" value="1"/>
</dbReference>
<evidence type="ECO:0000256" key="1">
    <source>
        <dbReference type="ARBA" id="ARBA00001965"/>
    </source>
</evidence>
<dbReference type="GO" id="GO:0005506">
    <property type="term" value="F:iron ion binding"/>
    <property type="evidence" value="ECO:0007669"/>
    <property type="project" value="InterPro"/>
</dbReference>
<dbReference type="InterPro" id="IPR003251">
    <property type="entry name" value="Rr_diiron-bd_dom"/>
</dbReference>
<evidence type="ECO:0000256" key="5">
    <source>
        <dbReference type="ARBA" id="ARBA00023004"/>
    </source>
</evidence>
<evidence type="ECO:0000256" key="3">
    <source>
        <dbReference type="ARBA" id="ARBA00022723"/>
    </source>
</evidence>
<dbReference type="CDD" id="cd01041">
    <property type="entry name" value="Rubrerythrin"/>
    <property type="match status" value="1"/>
</dbReference>
<dbReference type="SUPFAM" id="SSF47240">
    <property type="entry name" value="Ferritin-like"/>
    <property type="match status" value="1"/>
</dbReference>
<gene>
    <name evidence="8" type="ORF">ASZ90_006711</name>
</gene>
<feature type="domain" description="Rubredoxin-like" evidence="6">
    <location>
        <begin position="154"/>
        <end position="188"/>
    </location>
</feature>
<dbReference type="PROSITE" id="PS50905">
    <property type="entry name" value="FERRITIN_LIKE"/>
    <property type="match status" value="1"/>
</dbReference>
<dbReference type="PANTHER" id="PTHR43865">
    <property type="entry name" value="RUBRERYTHRIN-RELATED"/>
    <property type="match status" value="1"/>
</dbReference>
<dbReference type="InterPro" id="IPR012347">
    <property type="entry name" value="Ferritin-like"/>
</dbReference>
<keyword evidence="2" id="KW-0813">Transport</keyword>
<keyword evidence="5" id="KW-0408">Iron</keyword>
<dbReference type="PANTHER" id="PTHR43865:SF1">
    <property type="entry name" value="RUBRERYTHRIN-RELATED"/>
    <property type="match status" value="1"/>
</dbReference>
<dbReference type="Pfam" id="PF21349">
    <property type="entry name" value="RUBY_RBDX"/>
    <property type="match status" value="1"/>
</dbReference>
<dbReference type="InterPro" id="IPR024934">
    <property type="entry name" value="Rubredoxin-like_dom"/>
</dbReference>
<accession>A0A0W8FT68</accession>
<organism evidence="8">
    <name type="scientific">hydrocarbon metagenome</name>
    <dbReference type="NCBI Taxonomy" id="938273"/>
    <lineage>
        <taxon>unclassified sequences</taxon>
        <taxon>metagenomes</taxon>
        <taxon>ecological metagenomes</taxon>
    </lineage>
</organism>
<comment type="cofactor">
    <cofactor evidence="1">
        <name>Fe(3+)</name>
        <dbReference type="ChEBI" id="CHEBI:29034"/>
    </cofactor>
</comment>
<evidence type="ECO:0000256" key="2">
    <source>
        <dbReference type="ARBA" id="ARBA00022448"/>
    </source>
</evidence>
<keyword evidence="3" id="KW-0479">Metal-binding</keyword>
<dbReference type="InterPro" id="IPR048574">
    <property type="entry name" value="RUBY_RBDX"/>
</dbReference>
<name>A0A0W8FT68_9ZZZZ</name>
<dbReference type="AlphaFoldDB" id="A0A0W8FT68"/>
<dbReference type="Pfam" id="PF02915">
    <property type="entry name" value="Rubrerythrin"/>
    <property type="match status" value="1"/>
</dbReference>
<evidence type="ECO:0000259" key="6">
    <source>
        <dbReference type="PROSITE" id="PS50903"/>
    </source>
</evidence>
<dbReference type="GO" id="GO:0016491">
    <property type="term" value="F:oxidoreductase activity"/>
    <property type="evidence" value="ECO:0007669"/>
    <property type="project" value="InterPro"/>
</dbReference>
<keyword evidence="4" id="KW-0249">Electron transport</keyword>
<sequence length="192" mass="21477">MAKSIKGTKTEKNLLAAFAGESQARNRYTFFASAAKKEGFEQISRIFLETAENEKEHAKVFFKHLEGGEVEITAAYPAGIIGDTRSNLEAAAAGENMEWTTLYANFAKIAKKEGFPEVALSFEQISKVEMFHENRYRKLVANIAGGQVFKKKAATKWHCINCGYVYEGPEAPKECPACKHPQSYYEVLAENY</sequence>
<dbReference type="Gene3D" id="1.20.1260.10">
    <property type="match status" value="1"/>
</dbReference>
<dbReference type="PROSITE" id="PS50903">
    <property type="entry name" value="RUBREDOXIN_LIKE"/>
    <property type="match status" value="1"/>
</dbReference>
<dbReference type="EMBL" id="LNQE01000903">
    <property type="protein sequence ID" value="KUG23507.1"/>
    <property type="molecule type" value="Genomic_DNA"/>
</dbReference>
<dbReference type="CDD" id="cd00729">
    <property type="entry name" value="rubredoxin_SM"/>
    <property type="match status" value="1"/>
</dbReference>
<dbReference type="InterPro" id="IPR009040">
    <property type="entry name" value="Ferritin-like_diiron"/>
</dbReference>
<proteinExistence type="predicted"/>
<dbReference type="NCBIfam" id="NF045767">
    <property type="entry name" value="RuberyRbr"/>
    <property type="match status" value="1"/>
</dbReference>
<dbReference type="InterPro" id="IPR052364">
    <property type="entry name" value="Rubrerythrin"/>
</dbReference>
<dbReference type="Gene3D" id="2.20.28.10">
    <property type="match status" value="1"/>
</dbReference>
<evidence type="ECO:0000313" key="8">
    <source>
        <dbReference type="EMBL" id="KUG23507.1"/>
    </source>
</evidence>
<evidence type="ECO:0000259" key="7">
    <source>
        <dbReference type="PROSITE" id="PS50905"/>
    </source>
</evidence>
<dbReference type="SUPFAM" id="SSF57802">
    <property type="entry name" value="Rubredoxin-like"/>
    <property type="match status" value="1"/>
</dbReference>
<dbReference type="InterPro" id="IPR009078">
    <property type="entry name" value="Ferritin-like_SF"/>
</dbReference>
<reference evidence="8" key="1">
    <citation type="journal article" date="2015" name="Proc. Natl. Acad. Sci. U.S.A.">
        <title>Networks of energetic and metabolic interactions define dynamics in microbial communities.</title>
        <authorList>
            <person name="Embree M."/>
            <person name="Liu J.K."/>
            <person name="Al-Bassam M.M."/>
            <person name="Zengler K."/>
        </authorList>
    </citation>
    <scope>NUCLEOTIDE SEQUENCE</scope>
</reference>